<protein>
    <recommendedName>
        <fullName evidence="3">LOB domain-containing protein</fullName>
    </recommendedName>
</protein>
<dbReference type="OMA" id="DSNCELA"/>
<gene>
    <name evidence="4" type="ORF">MIMGU_mgv1a021990mg</name>
</gene>
<dbReference type="PANTHER" id="PTHR31301:SF103">
    <property type="entry name" value="LOB DOMAIN-CONTAINING PROTEIN 5-RELATED"/>
    <property type="match status" value="1"/>
</dbReference>
<dbReference type="eggNOG" id="ENOG502SSIG">
    <property type="taxonomic scope" value="Eukaryota"/>
</dbReference>
<dbReference type="Pfam" id="PF03195">
    <property type="entry name" value="LOB"/>
    <property type="match status" value="1"/>
</dbReference>
<keyword evidence="5" id="KW-1185">Reference proteome</keyword>
<name>A0A022RYW9_ERYGU</name>
<dbReference type="STRING" id="4155.A0A022RYW9"/>
<dbReference type="GO" id="GO:0005634">
    <property type="term" value="C:nucleus"/>
    <property type="evidence" value="ECO:0000318"/>
    <property type="project" value="GO_Central"/>
</dbReference>
<dbReference type="PROSITE" id="PS50891">
    <property type="entry name" value="LOB"/>
    <property type="match status" value="1"/>
</dbReference>
<organism evidence="4 5">
    <name type="scientific">Erythranthe guttata</name>
    <name type="common">Yellow monkey flower</name>
    <name type="synonym">Mimulus guttatus</name>
    <dbReference type="NCBI Taxonomy" id="4155"/>
    <lineage>
        <taxon>Eukaryota</taxon>
        <taxon>Viridiplantae</taxon>
        <taxon>Streptophyta</taxon>
        <taxon>Embryophyta</taxon>
        <taxon>Tracheophyta</taxon>
        <taxon>Spermatophyta</taxon>
        <taxon>Magnoliopsida</taxon>
        <taxon>eudicotyledons</taxon>
        <taxon>Gunneridae</taxon>
        <taxon>Pentapetalae</taxon>
        <taxon>asterids</taxon>
        <taxon>lamiids</taxon>
        <taxon>Lamiales</taxon>
        <taxon>Phrymaceae</taxon>
        <taxon>Erythranthe</taxon>
    </lineage>
</organism>
<keyword evidence="2" id="KW-0175">Coiled coil</keyword>
<dbReference type="InterPro" id="IPR004883">
    <property type="entry name" value="LOB"/>
</dbReference>
<dbReference type="PANTHER" id="PTHR31301">
    <property type="entry name" value="LOB DOMAIN-CONTAINING PROTEIN 4-RELATED"/>
    <property type="match status" value="1"/>
</dbReference>
<dbReference type="GO" id="GO:0006355">
    <property type="term" value="P:regulation of DNA-templated transcription"/>
    <property type="evidence" value="ECO:0000318"/>
    <property type="project" value="GO_Central"/>
</dbReference>
<accession>A0A022RYW9</accession>
<dbReference type="EMBL" id="KI630200">
    <property type="protein sequence ID" value="EYU45196.1"/>
    <property type="molecule type" value="Genomic_DNA"/>
</dbReference>
<dbReference type="Proteomes" id="UP000030748">
    <property type="component" value="Unassembled WGS sequence"/>
</dbReference>
<proteinExistence type="inferred from homology"/>
<feature type="coiled-coil region" evidence="2">
    <location>
        <begin position="90"/>
        <end position="117"/>
    </location>
</feature>
<evidence type="ECO:0000313" key="5">
    <source>
        <dbReference type="Proteomes" id="UP000030748"/>
    </source>
</evidence>
<evidence type="ECO:0000313" key="4">
    <source>
        <dbReference type="EMBL" id="EYU45196.1"/>
    </source>
</evidence>
<sequence length="133" mass="15001">MANAGPSVHKACAACKHHRRKCDQNCALAKYFPAEKSDDYENVYHLFGIQNTLKILKSVDEDERDAAIESLIMEARMRLEYPVHGHFSVARKLSIEIEKAEKELEIVRQKIHICKGADNRAGPSTRGGQPDQL</sequence>
<evidence type="ECO:0000259" key="3">
    <source>
        <dbReference type="PROSITE" id="PS50891"/>
    </source>
</evidence>
<dbReference type="KEGG" id="egt:105966447"/>
<feature type="domain" description="LOB" evidence="3">
    <location>
        <begin position="10"/>
        <end position="111"/>
    </location>
</feature>
<dbReference type="AlphaFoldDB" id="A0A022RYW9"/>
<dbReference type="PhylomeDB" id="A0A022RYW9"/>
<evidence type="ECO:0000256" key="1">
    <source>
        <dbReference type="ARBA" id="ARBA00005474"/>
    </source>
</evidence>
<dbReference type="OrthoDB" id="1937566at2759"/>
<reference evidence="4 5" key="1">
    <citation type="journal article" date="2013" name="Proc. Natl. Acad. Sci. U.S.A.">
        <title>Fine-scale variation in meiotic recombination in Mimulus inferred from population shotgun sequencing.</title>
        <authorList>
            <person name="Hellsten U."/>
            <person name="Wright K.M."/>
            <person name="Jenkins J."/>
            <person name="Shu S."/>
            <person name="Yuan Y."/>
            <person name="Wessler S.R."/>
            <person name="Schmutz J."/>
            <person name="Willis J.H."/>
            <person name="Rokhsar D.S."/>
        </authorList>
    </citation>
    <scope>NUCLEOTIDE SEQUENCE [LARGE SCALE GENOMIC DNA]</scope>
    <source>
        <strain evidence="5">cv. DUN x IM62</strain>
    </source>
</reference>
<dbReference type="GO" id="GO:0001216">
    <property type="term" value="F:DNA-binding transcription activator activity"/>
    <property type="evidence" value="ECO:0000318"/>
    <property type="project" value="GO_Central"/>
</dbReference>
<evidence type="ECO:0000256" key="2">
    <source>
        <dbReference type="SAM" id="Coils"/>
    </source>
</evidence>
<comment type="similarity">
    <text evidence="1">Belongs to the LOB domain-containing protein family.</text>
</comment>